<dbReference type="Gene3D" id="2.40.420.20">
    <property type="match status" value="1"/>
</dbReference>
<dbReference type="InterPro" id="IPR050465">
    <property type="entry name" value="UPF0194_transport"/>
</dbReference>
<keyword evidence="4" id="KW-1133">Transmembrane helix</keyword>
<evidence type="ECO:0000256" key="4">
    <source>
        <dbReference type="SAM" id="Phobius"/>
    </source>
</evidence>
<evidence type="ECO:0000313" key="6">
    <source>
        <dbReference type="EMBL" id="TDS54619.1"/>
    </source>
</evidence>
<dbReference type="GO" id="GO:0030313">
    <property type="term" value="C:cell envelope"/>
    <property type="evidence" value="ECO:0007669"/>
    <property type="project" value="UniProtKB-SubCell"/>
</dbReference>
<dbReference type="InterPro" id="IPR058627">
    <property type="entry name" value="MdtA-like_C"/>
</dbReference>
<evidence type="ECO:0000256" key="3">
    <source>
        <dbReference type="SAM" id="Coils"/>
    </source>
</evidence>
<gene>
    <name evidence="6" type="ORF">C8P70_12415</name>
</gene>
<dbReference type="RefSeq" id="WP_133713253.1">
    <property type="nucleotide sequence ID" value="NZ_SOAG01000024.1"/>
</dbReference>
<keyword evidence="4" id="KW-0812">Transmembrane</keyword>
<comment type="caution">
    <text evidence="6">The sequence shown here is derived from an EMBL/GenBank/DDBJ whole genome shotgun (WGS) entry which is preliminary data.</text>
</comment>
<evidence type="ECO:0000256" key="1">
    <source>
        <dbReference type="ARBA" id="ARBA00004196"/>
    </source>
</evidence>
<comment type="subcellular location">
    <subcellularLocation>
        <location evidence="1">Cell envelope</location>
    </subcellularLocation>
</comment>
<keyword evidence="7" id="KW-1185">Reference proteome</keyword>
<dbReference type="EMBL" id="SOAG01000024">
    <property type="protein sequence ID" value="TDS54619.1"/>
    <property type="molecule type" value="Genomic_DNA"/>
</dbReference>
<keyword evidence="4" id="KW-0472">Membrane</keyword>
<reference evidence="6 7" key="1">
    <citation type="submission" date="2019-03" db="EMBL/GenBank/DDBJ databases">
        <title>Genomic Encyclopedia of Archaeal and Bacterial Type Strains, Phase II (KMG-II): from individual species to whole genera.</title>
        <authorList>
            <person name="Goeker M."/>
        </authorList>
    </citation>
    <scope>NUCLEOTIDE SEQUENCE [LARGE SCALE GENOMIC DNA]</scope>
    <source>
        <strain evidence="6 7">DSM 28213</strain>
    </source>
</reference>
<name>A0A4R7EUJ9_9FLAO</name>
<organism evidence="6 7">
    <name type="scientific">Myroides indicus</name>
    <dbReference type="NCBI Taxonomy" id="1323422"/>
    <lineage>
        <taxon>Bacteria</taxon>
        <taxon>Pseudomonadati</taxon>
        <taxon>Bacteroidota</taxon>
        <taxon>Flavobacteriia</taxon>
        <taxon>Flavobacteriales</taxon>
        <taxon>Flavobacteriaceae</taxon>
        <taxon>Myroides</taxon>
    </lineage>
</organism>
<dbReference type="Gene3D" id="2.40.50.100">
    <property type="match status" value="1"/>
</dbReference>
<protein>
    <submittedName>
        <fullName evidence="6">HlyD family secretion protein</fullName>
    </submittedName>
</protein>
<proteinExistence type="predicted"/>
<dbReference type="PANTHER" id="PTHR32347:SF23">
    <property type="entry name" value="BLL5650 PROTEIN"/>
    <property type="match status" value="1"/>
</dbReference>
<dbReference type="AlphaFoldDB" id="A0A4R7EUJ9"/>
<evidence type="ECO:0000313" key="7">
    <source>
        <dbReference type="Proteomes" id="UP000295215"/>
    </source>
</evidence>
<dbReference type="Gene3D" id="2.40.30.170">
    <property type="match status" value="1"/>
</dbReference>
<feature type="transmembrane region" description="Helical" evidence="4">
    <location>
        <begin position="12"/>
        <end position="33"/>
    </location>
</feature>
<dbReference type="OrthoDB" id="1957187at2"/>
<dbReference type="Gene3D" id="1.10.287.470">
    <property type="entry name" value="Helix hairpin bin"/>
    <property type="match status" value="1"/>
</dbReference>
<evidence type="ECO:0000256" key="2">
    <source>
        <dbReference type="ARBA" id="ARBA00023054"/>
    </source>
</evidence>
<dbReference type="PANTHER" id="PTHR32347">
    <property type="entry name" value="EFFLUX SYSTEM COMPONENT YKNX-RELATED"/>
    <property type="match status" value="1"/>
</dbReference>
<dbReference type="Pfam" id="PF25967">
    <property type="entry name" value="RND-MFP_C"/>
    <property type="match status" value="1"/>
</dbReference>
<keyword evidence="2 3" id="KW-0175">Coiled coil</keyword>
<sequence length="412" mass="47494">MDRALPNRNKKKFKVTIVIVGTFALLAVTYFTFFRQVVLNVSKNDIRIREVIQDNFEEYISFQGQVEPLHSVLVNIVEGGAVQEIFVENGAMVKIGQPLVRLYNPNTEFNYLSQETSIIEQMNNLNVAKLNIRSQELNLTKDLISIEHDYKDAELLYNLHKKMYEQEVLSKSDWDKTKEAYRYQQQRKTLMEESIEKEKQTNDLQMQQVSQALEVMNQSLQKLRENKENFLLSAPISGRLSSFEALLGKTYQGGESIGKIDVLKGYKLVAQVDEFYLDKVIEGQTGQIDLKGQITKVEVKKILPEVKNGRFEVQLEFSGDKELKLQEGTSYGVRLFLSGKEKKLLLPKGNFYADTKGEWVYVLKDNKAERRIVELGRENPAYYEIISGLEKGEQVIVSTYKDFLQVKTLNIQ</sequence>
<feature type="domain" description="Multidrug resistance protein MdtA-like C-terminal permuted SH3" evidence="5">
    <location>
        <begin position="357"/>
        <end position="399"/>
    </location>
</feature>
<feature type="coiled-coil region" evidence="3">
    <location>
        <begin position="206"/>
        <end position="233"/>
    </location>
</feature>
<dbReference type="Proteomes" id="UP000295215">
    <property type="component" value="Unassembled WGS sequence"/>
</dbReference>
<evidence type="ECO:0000259" key="5">
    <source>
        <dbReference type="Pfam" id="PF25967"/>
    </source>
</evidence>
<accession>A0A4R7EUJ9</accession>